<evidence type="ECO:0000259" key="8">
    <source>
        <dbReference type="PROSITE" id="PS50011"/>
    </source>
</evidence>
<evidence type="ECO:0000313" key="10">
    <source>
        <dbReference type="Proteomes" id="UP000322214"/>
    </source>
</evidence>
<dbReference type="RefSeq" id="WP_075084038.1">
    <property type="nucleotide sequence ID" value="NZ_CP042912.1"/>
</dbReference>
<dbReference type="SMART" id="SM00220">
    <property type="entry name" value="S_TKc"/>
    <property type="match status" value="1"/>
</dbReference>
<gene>
    <name evidence="9" type="primary">prkC_19</name>
    <name evidence="9" type="ORF">MFFC18_43010</name>
</gene>
<keyword evidence="1 9" id="KW-0808">Transferase</keyword>
<dbReference type="EMBL" id="CP042912">
    <property type="protein sequence ID" value="QEG24382.1"/>
    <property type="molecule type" value="Genomic_DNA"/>
</dbReference>
<name>A0A5B9PI82_9BACT</name>
<feature type="domain" description="Protein kinase" evidence="8">
    <location>
        <begin position="76"/>
        <end position="341"/>
    </location>
</feature>
<dbReference type="OrthoDB" id="6111975at2"/>
<evidence type="ECO:0000256" key="1">
    <source>
        <dbReference type="ARBA" id="ARBA00022679"/>
    </source>
</evidence>
<feature type="transmembrane region" description="Helical" evidence="7">
    <location>
        <begin position="415"/>
        <end position="439"/>
    </location>
</feature>
<protein>
    <submittedName>
        <fullName evidence="9">Serine/threonine-protein kinase PrkC</fullName>
        <ecNumber evidence="9">2.7.11.1</ecNumber>
    </submittedName>
</protein>
<dbReference type="GO" id="GO:0004674">
    <property type="term" value="F:protein serine/threonine kinase activity"/>
    <property type="evidence" value="ECO:0007669"/>
    <property type="project" value="UniProtKB-EC"/>
</dbReference>
<dbReference type="PROSITE" id="PS00107">
    <property type="entry name" value="PROTEIN_KINASE_ATP"/>
    <property type="match status" value="1"/>
</dbReference>
<dbReference type="Gene3D" id="3.30.200.20">
    <property type="entry name" value="Phosphorylase Kinase, domain 1"/>
    <property type="match status" value="1"/>
</dbReference>
<dbReference type="AlphaFoldDB" id="A0A5B9PI82"/>
<dbReference type="PANTHER" id="PTHR43289:SF6">
    <property type="entry name" value="SERINE_THREONINE-PROTEIN KINASE NEKL-3"/>
    <property type="match status" value="1"/>
</dbReference>
<dbReference type="PROSITE" id="PS50011">
    <property type="entry name" value="PROTEIN_KINASE_DOM"/>
    <property type="match status" value="1"/>
</dbReference>
<dbReference type="KEGG" id="mff:MFFC18_43010"/>
<evidence type="ECO:0000313" key="9">
    <source>
        <dbReference type="EMBL" id="QEG24382.1"/>
    </source>
</evidence>
<dbReference type="EC" id="2.7.11.1" evidence="9"/>
<dbReference type="InterPro" id="IPR000719">
    <property type="entry name" value="Prot_kinase_dom"/>
</dbReference>
<dbReference type="Proteomes" id="UP000322214">
    <property type="component" value="Chromosome"/>
</dbReference>
<evidence type="ECO:0000256" key="2">
    <source>
        <dbReference type="ARBA" id="ARBA00022741"/>
    </source>
</evidence>
<dbReference type="Gene3D" id="1.10.510.10">
    <property type="entry name" value="Transferase(Phosphotransferase) domain 1"/>
    <property type="match status" value="1"/>
</dbReference>
<evidence type="ECO:0000256" key="6">
    <source>
        <dbReference type="SAM" id="MobiDB-lite"/>
    </source>
</evidence>
<reference evidence="9 10" key="1">
    <citation type="submission" date="2019-08" db="EMBL/GenBank/DDBJ databases">
        <title>Deep-cultivation of Planctomycetes and their phenomic and genomic characterization uncovers novel biology.</title>
        <authorList>
            <person name="Wiegand S."/>
            <person name="Jogler M."/>
            <person name="Boedeker C."/>
            <person name="Pinto D."/>
            <person name="Vollmers J."/>
            <person name="Rivas-Marin E."/>
            <person name="Kohn T."/>
            <person name="Peeters S.H."/>
            <person name="Heuer A."/>
            <person name="Rast P."/>
            <person name="Oberbeckmann S."/>
            <person name="Bunk B."/>
            <person name="Jeske O."/>
            <person name="Meyerdierks A."/>
            <person name="Storesund J.E."/>
            <person name="Kallscheuer N."/>
            <person name="Luecker S."/>
            <person name="Lage O.M."/>
            <person name="Pohl T."/>
            <person name="Merkel B.J."/>
            <person name="Hornburger P."/>
            <person name="Mueller R.-W."/>
            <person name="Bruemmer F."/>
            <person name="Labrenz M."/>
            <person name="Spormann A.M."/>
            <person name="Op den Camp H."/>
            <person name="Overmann J."/>
            <person name="Amann R."/>
            <person name="Jetten M.S.M."/>
            <person name="Mascher T."/>
            <person name="Medema M.H."/>
            <person name="Devos D.P."/>
            <person name="Kaster A.-K."/>
            <person name="Ovreas L."/>
            <person name="Rohde M."/>
            <person name="Galperin M.Y."/>
            <person name="Jogler C."/>
        </authorList>
    </citation>
    <scope>NUCLEOTIDE SEQUENCE [LARGE SCALE GENOMIC DNA]</scope>
    <source>
        <strain evidence="9 10">FC18</strain>
    </source>
</reference>
<sequence>MAGQSAKNLLKLLEKSGIADKDDLKESLGSLSAIKDGEAVGTDELTAHLIESGVITSWHAEKLLAGKYKGFFLDKYKLLGHLGTGGMSSVYLAESKNTRQKRAIKVLPKKKVSDKSYLDRFYREGKAAASLDHPNIVRVYDINNSGDTHYMVMEYVQGADLYETVRDNGPMPIDDAVDAIIQSAEGLLHAHEKEMVHRDVKPANLLRTESGSIKILDLGLALFNTEGEESLTVLYNEKVMGTADYLSPEQAVNSHEVDHRADIYSLGCTLYFLLTGRPPFDKGTLAQRIAMHQTKEPDSILESREDCPQGLVDICTKMMRKNPDDRFADCNEVMLALRQFRDSPDTFKLDLPPPTPVARQESASKETDTEPVAEQARGEYAIETMSASGSGIARPVRPVKAPSIRKRRRKPTPKWLVPALIIGMILGLVAVLVLVARMVG</sequence>
<evidence type="ECO:0000256" key="5">
    <source>
        <dbReference type="PROSITE-ProRule" id="PRU10141"/>
    </source>
</evidence>
<dbReference type="InterPro" id="IPR017441">
    <property type="entry name" value="Protein_kinase_ATP_BS"/>
</dbReference>
<dbReference type="CDD" id="cd14014">
    <property type="entry name" value="STKc_PknB_like"/>
    <property type="match status" value="1"/>
</dbReference>
<dbReference type="PANTHER" id="PTHR43289">
    <property type="entry name" value="MITOGEN-ACTIVATED PROTEIN KINASE KINASE KINASE 20-RELATED"/>
    <property type="match status" value="1"/>
</dbReference>
<dbReference type="Pfam" id="PF00069">
    <property type="entry name" value="Pkinase"/>
    <property type="match status" value="1"/>
</dbReference>
<keyword evidence="3 9" id="KW-0418">Kinase</keyword>
<dbReference type="InterPro" id="IPR011009">
    <property type="entry name" value="Kinase-like_dom_sf"/>
</dbReference>
<evidence type="ECO:0000256" key="4">
    <source>
        <dbReference type="ARBA" id="ARBA00022840"/>
    </source>
</evidence>
<keyword evidence="2 5" id="KW-0547">Nucleotide-binding</keyword>
<feature type="region of interest" description="Disordered" evidence="6">
    <location>
        <begin position="346"/>
        <end position="374"/>
    </location>
</feature>
<dbReference type="GO" id="GO:0005524">
    <property type="term" value="F:ATP binding"/>
    <property type="evidence" value="ECO:0007669"/>
    <property type="project" value="UniProtKB-UniRule"/>
</dbReference>
<dbReference type="STRING" id="980251.GCA_001642875_01270"/>
<dbReference type="SUPFAM" id="SSF56112">
    <property type="entry name" value="Protein kinase-like (PK-like)"/>
    <property type="match status" value="1"/>
</dbReference>
<proteinExistence type="predicted"/>
<organism evidence="9 10">
    <name type="scientific">Mariniblastus fucicola</name>
    <dbReference type="NCBI Taxonomy" id="980251"/>
    <lineage>
        <taxon>Bacteria</taxon>
        <taxon>Pseudomonadati</taxon>
        <taxon>Planctomycetota</taxon>
        <taxon>Planctomycetia</taxon>
        <taxon>Pirellulales</taxon>
        <taxon>Pirellulaceae</taxon>
        <taxon>Mariniblastus</taxon>
    </lineage>
</organism>
<keyword evidence="7" id="KW-0472">Membrane</keyword>
<evidence type="ECO:0000256" key="3">
    <source>
        <dbReference type="ARBA" id="ARBA00022777"/>
    </source>
</evidence>
<keyword evidence="10" id="KW-1185">Reference proteome</keyword>
<keyword evidence="4 5" id="KW-0067">ATP-binding</keyword>
<keyword evidence="7" id="KW-0812">Transmembrane</keyword>
<evidence type="ECO:0000256" key="7">
    <source>
        <dbReference type="SAM" id="Phobius"/>
    </source>
</evidence>
<accession>A0A5B9PI82</accession>
<keyword evidence="7" id="KW-1133">Transmembrane helix</keyword>
<feature type="binding site" evidence="5">
    <location>
        <position position="110"/>
    </location>
    <ligand>
        <name>ATP</name>
        <dbReference type="ChEBI" id="CHEBI:30616"/>
    </ligand>
</feature>